<dbReference type="OrthoDB" id="6516679at2759"/>
<dbReference type="Proteomes" id="UP000288716">
    <property type="component" value="Unassembled WGS sequence"/>
</dbReference>
<dbReference type="Pfam" id="PF22938">
    <property type="entry name" value="Integrase_p58_C"/>
    <property type="match status" value="1"/>
</dbReference>
<evidence type="ECO:0000259" key="1">
    <source>
        <dbReference type="Pfam" id="PF22938"/>
    </source>
</evidence>
<dbReference type="VEuPathDB" id="VectorBase:LDEU014588"/>
<accession>A0A443Q8R6</accession>
<sequence length="167" mass="19391">MLEALTKAREIAKNNIAESQIKSKQYYDKKRRDVTFNIGDLVLVYTPKRIKGRSEKLLHPYHGPYRITKKIGTVVYEVSPISGTKKPDLVHVSRLKRYKRRFDELEMGTKYSKASKQREENDFFDRNKTLLKEDIPEPALEIPEMNVAEGFPIIADPLRHSSEATKN</sequence>
<dbReference type="EMBL" id="NCKV01063856">
    <property type="protein sequence ID" value="RWR99413.1"/>
    <property type="molecule type" value="Genomic_DNA"/>
</dbReference>
<name>A0A443Q8R6_9ACAR</name>
<protein>
    <recommendedName>
        <fullName evidence="1">Integrase p58-like C-terminal domain-containing protein</fullName>
    </recommendedName>
</protein>
<dbReference type="InterPro" id="IPR054465">
    <property type="entry name" value="Integrase_p58-like_C"/>
</dbReference>
<reference evidence="2 3" key="1">
    <citation type="journal article" date="2018" name="Gigascience">
        <title>Genomes of trombidid mites reveal novel predicted allergens and laterally-transferred genes associated with secondary metabolism.</title>
        <authorList>
            <person name="Dong X."/>
            <person name="Chaisiri K."/>
            <person name="Xia D."/>
            <person name="Armstrong S.D."/>
            <person name="Fang Y."/>
            <person name="Donnelly M.J."/>
            <person name="Kadowaki T."/>
            <person name="McGarry J.W."/>
            <person name="Darby A.C."/>
            <person name="Makepeace B.L."/>
        </authorList>
    </citation>
    <scope>NUCLEOTIDE SEQUENCE [LARGE SCALE GENOMIC DNA]</scope>
    <source>
        <strain evidence="2">UoL-UT</strain>
    </source>
</reference>
<proteinExistence type="predicted"/>
<gene>
    <name evidence="2" type="ORF">B4U80_09302</name>
</gene>
<feature type="non-terminal residue" evidence="2">
    <location>
        <position position="167"/>
    </location>
</feature>
<evidence type="ECO:0000313" key="3">
    <source>
        <dbReference type="Proteomes" id="UP000288716"/>
    </source>
</evidence>
<dbReference type="AlphaFoldDB" id="A0A443Q8R6"/>
<organism evidence="2 3">
    <name type="scientific">Leptotrombidium deliense</name>
    <dbReference type="NCBI Taxonomy" id="299467"/>
    <lineage>
        <taxon>Eukaryota</taxon>
        <taxon>Metazoa</taxon>
        <taxon>Ecdysozoa</taxon>
        <taxon>Arthropoda</taxon>
        <taxon>Chelicerata</taxon>
        <taxon>Arachnida</taxon>
        <taxon>Acari</taxon>
        <taxon>Acariformes</taxon>
        <taxon>Trombidiformes</taxon>
        <taxon>Prostigmata</taxon>
        <taxon>Anystina</taxon>
        <taxon>Parasitengona</taxon>
        <taxon>Trombiculoidea</taxon>
        <taxon>Trombiculidae</taxon>
        <taxon>Leptotrombidium</taxon>
    </lineage>
</organism>
<keyword evidence="3" id="KW-1185">Reference proteome</keyword>
<comment type="caution">
    <text evidence="2">The sequence shown here is derived from an EMBL/GenBank/DDBJ whole genome shotgun (WGS) entry which is preliminary data.</text>
</comment>
<evidence type="ECO:0000313" key="2">
    <source>
        <dbReference type="EMBL" id="RWR99413.1"/>
    </source>
</evidence>
<feature type="domain" description="Integrase p58-like C-terminal" evidence="1">
    <location>
        <begin position="63"/>
        <end position="97"/>
    </location>
</feature>